<reference evidence="3 4" key="1">
    <citation type="submission" date="2024-08" db="EMBL/GenBank/DDBJ databases">
        <authorList>
            <person name="Lu H."/>
        </authorList>
    </citation>
    <scope>NUCLEOTIDE SEQUENCE [LARGE SCALE GENOMIC DNA]</scope>
    <source>
        <strain evidence="3 4">LYH14W</strain>
    </source>
</reference>
<organism evidence="3 4">
    <name type="scientific">Pelomonas parva</name>
    <dbReference type="NCBI Taxonomy" id="3299032"/>
    <lineage>
        <taxon>Bacteria</taxon>
        <taxon>Pseudomonadati</taxon>
        <taxon>Pseudomonadota</taxon>
        <taxon>Betaproteobacteria</taxon>
        <taxon>Burkholderiales</taxon>
        <taxon>Sphaerotilaceae</taxon>
        <taxon>Roseateles</taxon>
    </lineage>
</organism>
<accession>A0ABW7F714</accession>
<dbReference type="RefSeq" id="WP_394481285.1">
    <property type="nucleotide sequence ID" value="NZ_JBIGHV010000006.1"/>
</dbReference>
<evidence type="ECO:0000313" key="4">
    <source>
        <dbReference type="Proteomes" id="UP001606210"/>
    </source>
</evidence>
<keyword evidence="2" id="KW-0732">Signal</keyword>
<feature type="chain" id="PRO_5047070718" evidence="2">
    <location>
        <begin position="18"/>
        <end position="538"/>
    </location>
</feature>
<feature type="signal peptide" evidence="2">
    <location>
        <begin position="1"/>
        <end position="17"/>
    </location>
</feature>
<evidence type="ECO:0000313" key="3">
    <source>
        <dbReference type="EMBL" id="MFG6431874.1"/>
    </source>
</evidence>
<evidence type="ECO:0000256" key="2">
    <source>
        <dbReference type="SAM" id="SignalP"/>
    </source>
</evidence>
<feature type="compositionally biased region" description="Gly residues" evidence="1">
    <location>
        <begin position="465"/>
        <end position="478"/>
    </location>
</feature>
<proteinExistence type="predicted"/>
<dbReference type="Proteomes" id="UP001606210">
    <property type="component" value="Unassembled WGS sequence"/>
</dbReference>
<dbReference type="EMBL" id="JBIGHV010000006">
    <property type="protein sequence ID" value="MFG6431874.1"/>
    <property type="molecule type" value="Genomic_DNA"/>
</dbReference>
<feature type="region of interest" description="Disordered" evidence="1">
    <location>
        <begin position="448"/>
        <end position="492"/>
    </location>
</feature>
<keyword evidence="4" id="KW-1185">Reference proteome</keyword>
<sequence>MAWPLAWTLVLGHAAGAANLAADPAAVKQLVDAVSLDVMSEAALQACDDVGAAATPQMRAAWVAWRERHQVAPLRMVVAALQRRQGSSAPSWTIITEPLRQRVLGEAAPDAICAGLAQDLQGAAMDVSAQYPQARAVAQALVQAKLVTLSSQPVVVPGGARGQVLLPCQIPALRAQQGRSWSAISEEAAARALGAVHARGRVERWGSDGDRYRLVQEQGDRRCEHGIYLGFNAEPWVGREIVLRGLVTSLSGTSITLSGAALVGDASGLTPYPLAQKPLARREVLLQRVMSPPARGLADKDLAAVVIHGEGNYSNGTRWDEDVRFLLRDGTVYRRTEMPPDQLNVAASRQLEPQRWGRWRADGAGYQMQAQDDDGRPDGGWKAEKHYAVRAWPRDTRLDGSFSRGTFSGSLVLGGTSSTRSIRFTREGRFERSYSSLSSSGTLGATLNNTMISGSSHRDGKGSSSTGGGTVGSGGGTAGAFSSRKTDDGASRRGRYQLSGYVLTLDYDDGRQERLLSFPVHGDNKTVYVGDGSLSLDN</sequence>
<name>A0ABW7F714_9BURK</name>
<evidence type="ECO:0000256" key="1">
    <source>
        <dbReference type="SAM" id="MobiDB-lite"/>
    </source>
</evidence>
<protein>
    <submittedName>
        <fullName evidence="3">Uncharacterized protein</fullName>
    </submittedName>
</protein>
<comment type="caution">
    <text evidence="3">The sequence shown here is derived from an EMBL/GenBank/DDBJ whole genome shotgun (WGS) entry which is preliminary data.</text>
</comment>
<gene>
    <name evidence="3" type="ORF">ACG00Y_18275</name>
</gene>